<evidence type="ECO:0000313" key="4">
    <source>
        <dbReference type="EMBL" id="SMB92725.1"/>
    </source>
</evidence>
<evidence type="ECO:0000256" key="3">
    <source>
        <dbReference type="ARBA" id="ARBA00023004"/>
    </source>
</evidence>
<dbReference type="OrthoDB" id="9770424at2"/>
<dbReference type="GO" id="GO:0070025">
    <property type="term" value="F:carbon monoxide binding"/>
    <property type="evidence" value="ECO:0007669"/>
    <property type="project" value="TreeGrafter"/>
</dbReference>
<organism evidence="4 5">
    <name type="scientific">Desulfonispora thiosulfatigenes DSM 11270</name>
    <dbReference type="NCBI Taxonomy" id="656914"/>
    <lineage>
        <taxon>Bacteria</taxon>
        <taxon>Bacillati</taxon>
        <taxon>Bacillota</taxon>
        <taxon>Clostridia</taxon>
        <taxon>Eubacteriales</taxon>
        <taxon>Peptococcaceae</taxon>
        <taxon>Desulfonispora</taxon>
    </lineage>
</organism>
<comment type="similarity">
    <text evidence="1">Belongs to the HypD family.</text>
</comment>
<name>A0A1W1VH58_DESTI</name>
<dbReference type="Gene3D" id="6.10.20.100">
    <property type="match status" value="1"/>
</dbReference>
<dbReference type="InterPro" id="IPR042243">
    <property type="entry name" value="HypD_1"/>
</dbReference>
<dbReference type="PANTHER" id="PTHR30149">
    <property type="entry name" value="HYDROGENASE PROTEIN ASSEMBLY PROTEIN HYPD"/>
    <property type="match status" value="1"/>
</dbReference>
<dbReference type="GO" id="GO:0051539">
    <property type="term" value="F:4 iron, 4 sulfur cluster binding"/>
    <property type="evidence" value="ECO:0007669"/>
    <property type="project" value="TreeGrafter"/>
</dbReference>
<dbReference type="STRING" id="656914.SAMN00017405_2089"/>
<dbReference type="NCBIfam" id="TIGR00075">
    <property type="entry name" value="hypD"/>
    <property type="match status" value="1"/>
</dbReference>
<dbReference type="Pfam" id="PF01924">
    <property type="entry name" value="HypD"/>
    <property type="match status" value="1"/>
</dbReference>
<evidence type="ECO:0000256" key="1">
    <source>
        <dbReference type="ARBA" id="ARBA00007888"/>
    </source>
</evidence>
<accession>A0A1W1VH58</accession>
<evidence type="ECO:0000256" key="2">
    <source>
        <dbReference type="ARBA" id="ARBA00022723"/>
    </source>
</evidence>
<proteinExistence type="inferred from homology"/>
<protein>
    <submittedName>
        <fullName evidence="4">Hydrogenase expression/formation protein HypD</fullName>
    </submittedName>
</protein>
<dbReference type="RefSeq" id="WP_084053697.1">
    <property type="nucleotide sequence ID" value="NZ_FWWT01000021.1"/>
</dbReference>
<keyword evidence="3" id="KW-0408">Iron</keyword>
<dbReference type="GO" id="GO:0051604">
    <property type="term" value="P:protein maturation"/>
    <property type="evidence" value="ECO:0007669"/>
    <property type="project" value="TreeGrafter"/>
</dbReference>
<evidence type="ECO:0000313" key="5">
    <source>
        <dbReference type="Proteomes" id="UP000192731"/>
    </source>
</evidence>
<dbReference type="Proteomes" id="UP000192731">
    <property type="component" value="Unassembled WGS sequence"/>
</dbReference>
<keyword evidence="2" id="KW-0479">Metal-binding</keyword>
<dbReference type="InterPro" id="IPR002780">
    <property type="entry name" value="Hyd_form_HypD"/>
</dbReference>
<keyword evidence="5" id="KW-1185">Reference proteome</keyword>
<reference evidence="4 5" key="1">
    <citation type="submission" date="2017-04" db="EMBL/GenBank/DDBJ databases">
        <authorList>
            <person name="Afonso C.L."/>
            <person name="Miller P.J."/>
            <person name="Scott M.A."/>
            <person name="Spackman E."/>
            <person name="Goraichik I."/>
            <person name="Dimitrov K.M."/>
            <person name="Suarez D.L."/>
            <person name="Swayne D.E."/>
        </authorList>
    </citation>
    <scope>NUCLEOTIDE SEQUENCE [LARGE SCALE GENOMIC DNA]</scope>
    <source>
        <strain evidence="4 5">DSM 11270</strain>
    </source>
</reference>
<dbReference type="Gene3D" id="3.40.50.11740">
    <property type="entry name" value="HypD, alpha/beta domain 2"/>
    <property type="match status" value="2"/>
</dbReference>
<dbReference type="PANTHER" id="PTHR30149:SF0">
    <property type="entry name" value="HYDROGENASE MATURATION FACTOR HYPD"/>
    <property type="match status" value="1"/>
</dbReference>
<dbReference type="InterPro" id="IPR042244">
    <property type="entry name" value="HypD_2_sf"/>
</dbReference>
<sequence length="359" mass="39033">MHTPKTNKEIVKQLISEMQIDNPVKIMEVCGTHTVSIAKSGIKQLIPKNITLISGPGCPVCVTSQEDIEKFLILAKNPKVLITTFGDMIRVPGSTGSLQEMKAQGANIKMVYSPLDAVNLAKENPDKEVVFLGVGFETTAPLVAFALSEAEKLKLNNFSIVCLHKLAISAIDALLTGFDTDVDGFLCPGHVSTIIGTHPYEFIAKDYKKAAIVTGFEASDILEGINMTINQIKNKNFKVENQYHRGVNSGGNLVALNLLKEYFDKGSAMWRGLGEIKNSGLHLKDKYKKYDAFKKFDLSNIEVKLAPTGCICGQILKGQKSPTDCPLFGKKCTPNFPIGPCMVSSEGSCAASYYYAGVI</sequence>
<gene>
    <name evidence="4" type="ORF">SAMN00017405_2089</name>
</gene>
<dbReference type="AlphaFoldDB" id="A0A1W1VH58"/>
<dbReference type="PIRSF" id="PIRSF005622">
    <property type="entry name" value="Hydrgn_mat_hypD"/>
    <property type="match status" value="1"/>
</dbReference>
<dbReference type="EMBL" id="FWWT01000021">
    <property type="protein sequence ID" value="SMB92725.1"/>
    <property type="molecule type" value="Genomic_DNA"/>
</dbReference>
<dbReference type="GO" id="GO:0005506">
    <property type="term" value="F:iron ion binding"/>
    <property type="evidence" value="ECO:0007669"/>
    <property type="project" value="TreeGrafter"/>
</dbReference>